<reference evidence="6 7" key="1">
    <citation type="journal article" date="2018" name="Genomics">
        <title>Molecular footprints of inshore aquatic adaptation in Indo-Pacific humpback dolphin (Sousa chinensis).</title>
        <authorList>
            <person name="Ming Y."/>
            <person name="Jian J."/>
            <person name="Yu F."/>
            <person name="Yu X."/>
            <person name="Wang J."/>
            <person name="Liu W."/>
        </authorList>
    </citation>
    <scope>NUCLEOTIDE SEQUENCE [LARGE SCALE GENOMIC DNA]</scope>
    <source>
        <strain evidence="6">MY-2018</strain>
        <tissue evidence="6">Skin</tissue>
    </source>
</reference>
<keyword evidence="4" id="KW-0539">Nucleus</keyword>
<evidence type="ECO:0000256" key="5">
    <source>
        <dbReference type="SAM" id="MobiDB-lite"/>
    </source>
</evidence>
<evidence type="ECO:0000313" key="7">
    <source>
        <dbReference type="Proteomes" id="UP000295264"/>
    </source>
</evidence>
<keyword evidence="3" id="KW-0238">DNA-binding</keyword>
<keyword evidence="7" id="KW-1185">Reference proteome</keyword>
<accession>A0A484H4R7</accession>
<comment type="caution">
    <text evidence="6">The sequence shown here is derived from an EMBL/GenBank/DDBJ whole genome shotgun (WGS) entry which is preliminary data.</text>
</comment>
<dbReference type="AlphaFoldDB" id="A0A484H4R7"/>
<dbReference type="Proteomes" id="UP000295264">
    <property type="component" value="Unassembled WGS sequence"/>
</dbReference>
<feature type="non-terminal residue" evidence="6">
    <location>
        <position position="1"/>
    </location>
</feature>
<organism evidence="6 7">
    <name type="scientific">Sousa chinensis</name>
    <name type="common">Indo-pacific humpbacked dolphin</name>
    <name type="synonym">Steno chinensis</name>
    <dbReference type="NCBI Taxonomy" id="103600"/>
    <lineage>
        <taxon>Eukaryota</taxon>
        <taxon>Metazoa</taxon>
        <taxon>Chordata</taxon>
        <taxon>Craniata</taxon>
        <taxon>Vertebrata</taxon>
        <taxon>Euteleostomi</taxon>
        <taxon>Mammalia</taxon>
        <taxon>Eutheria</taxon>
        <taxon>Laurasiatheria</taxon>
        <taxon>Artiodactyla</taxon>
        <taxon>Whippomorpha</taxon>
        <taxon>Cetacea</taxon>
        <taxon>Odontoceti</taxon>
        <taxon>Delphinidae</taxon>
        <taxon>Sousa</taxon>
    </lineage>
</organism>
<comment type="similarity">
    <text evidence="2">Belongs to the HMGN family.</text>
</comment>
<comment type="subcellular location">
    <subcellularLocation>
        <location evidence="1">Nucleus</location>
    </subcellularLocation>
</comment>
<dbReference type="GO" id="GO:0000785">
    <property type="term" value="C:chromatin"/>
    <property type="evidence" value="ECO:0007669"/>
    <property type="project" value="InterPro"/>
</dbReference>
<evidence type="ECO:0000256" key="2">
    <source>
        <dbReference type="ARBA" id="ARBA00007696"/>
    </source>
</evidence>
<feature type="compositionally biased region" description="Basic and acidic residues" evidence="5">
    <location>
        <begin position="28"/>
        <end position="45"/>
    </location>
</feature>
<evidence type="ECO:0000313" key="6">
    <source>
        <dbReference type="EMBL" id="TEA42838.1"/>
    </source>
</evidence>
<evidence type="ECO:0000256" key="4">
    <source>
        <dbReference type="ARBA" id="ARBA00023242"/>
    </source>
</evidence>
<dbReference type="GO" id="GO:0005634">
    <property type="term" value="C:nucleus"/>
    <property type="evidence" value="ECO:0007669"/>
    <property type="project" value="UniProtKB-SubCell"/>
</dbReference>
<name>A0A484H4R7_SOUCH</name>
<dbReference type="InterPro" id="IPR000079">
    <property type="entry name" value="HMGN_fam"/>
</dbReference>
<feature type="compositionally biased region" description="Basic residues" evidence="5">
    <location>
        <begin position="1"/>
        <end position="18"/>
    </location>
</feature>
<evidence type="ECO:0000256" key="1">
    <source>
        <dbReference type="ARBA" id="ARBA00004123"/>
    </source>
</evidence>
<dbReference type="Pfam" id="PF01101">
    <property type="entry name" value="HMG14_17"/>
    <property type="match status" value="1"/>
</dbReference>
<gene>
    <name evidence="6" type="ORF">DBR06_SOUSAS1610377</name>
</gene>
<dbReference type="EMBL" id="QWLN02000017">
    <property type="protein sequence ID" value="TEA42838.1"/>
    <property type="molecule type" value="Genomic_DNA"/>
</dbReference>
<proteinExistence type="inferred from homology"/>
<feature type="compositionally biased region" description="Acidic residues" evidence="5">
    <location>
        <begin position="46"/>
        <end position="55"/>
    </location>
</feature>
<sequence length="55" mass="6009">KKVAGKKKVQTKGKRATARKQAEVPNQETKELPAESGETKTKENPGSDEEGEKEV</sequence>
<dbReference type="GO" id="GO:0031492">
    <property type="term" value="F:nucleosomal DNA binding"/>
    <property type="evidence" value="ECO:0007669"/>
    <property type="project" value="InterPro"/>
</dbReference>
<evidence type="ECO:0000256" key="3">
    <source>
        <dbReference type="ARBA" id="ARBA00023125"/>
    </source>
</evidence>
<feature type="region of interest" description="Disordered" evidence="5">
    <location>
        <begin position="1"/>
        <end position="55"/>
    </location>
</feature>
<protein>
    <submittedName>
        <fullName evidence="6">Uncharacterized protein</fullName>
    </submittedName>
</protein>